<reference evidence="1 2" key="1">
    <citation type="submission" date="2015-09" db="EMBL/GenBank/DDBJ databases">
        <authorList>
            <consortium name="Pathogen Informatics"/>
        </authorList>
    </citation>
    <scope>NUCLEOTIDE SEQUENCE [LARGE SCALE GENOMIC DNA]</scope>
    <source>
        <strain evidence="1 2">2789STDY5834899</strain>
    </source>
</reference>
<name>A0A174S624_BACT4</name>
<dbReference type="AlphaFoldDB" id="A0A174S624"/>
<accession>A0A174S624</accession>
<dbReference type="EMBL" id="CZAP01000015">
    <property type="protein sequence ID" value="CUP90885.1"/>
    <property type="molecule type" value="Genomic_DNA"/>
</dbReference>
<gene>
    <name evidence="1" type="ORF">ERS852511_03622</name>
</gene>
<protein>
    <submittedName>
        <fullName evidence="1">Uncharacterized protein</fullName>
    </submittedName>
</protein>
<proteinExistence type="predicted"/>
<sequence>MFICLFCSIALSLKHIYKKKFIVVNDECTDETLSHLNVFDGTIGANLFKHLGTKVIFDFDNMRMEGKD</sequence>
<organism evidence="1 2">
    <name type="scientific">Bacteroides thetaiotaomicron</name>
    <dbReference type="NCBI Taxonomy" id="818"/>
    <lineage>
        <taxon>Bacteria</taxon>
        <taxon>Pseudomonadati</taxon>
        <taxon>Bacteroidota</taxon>
        <taxon>Bacteroidia</taxon>
        <taxon>Bacteroidales</taxon>
        <taxon>Bacteroidaceae</taxon>
        <taxon>Bacteroides</taxon>
    </lineage>
</organism>
<evidence type="ECO:0000313" key="1">
    <source>
        <dbReference type="EMBL" id="CUP90885.1"/>
    </source>
</evidence>
<evidence type="ECO:0000313" key="2">
    <source>
        <dbReference type="Proteomes" id="UP000095576"/>
    </source>
</evidence>
<dbReference type="Proteomes" id="UP000095576">
    <property type="component" value="Unassembled WGS sequence"/>
</dbReference>